<reference evidence="1" key="1">
    <citation type="journal article" date="2014" name="Int. J. Syst. Evol. Microbiol.">
        <title>Complete genome sequence of Corynebacterium casei LMG S-19264T (=DSM 44701T), isolated from a smear-ripened cheese.</title>
        <authorList>
            <consortium name="US DOE Joint Genome Institute (JGI-PGF)"/>
            <person name="Walter F."/>
            <person name="Albersmeier A."/>
            <person name="Kalinowski J."/>
            <person name="Ruckert C."/>
        </authorList>
    </citation>
    <scope>NUCLEOTIDE SEQUENCE</scope>
    <source>
        <strain evidence="1">CGMCC 1.15725</strain>
    </source>
</reference>
<dbReference type="AlphaFoldDB" id="A0A8J2YNX6"/>
<sequence length="154" mass="16738">MDEQDVRGFAKAHPEVLAAIIGASAERLHAEDNLFGEAFTIAMFVALCKSLSEVIGAGVAVAKVIGAAEKLIGWAHQRLAADADANERELTIGERILILAFEAFLNRKIGIKAESVSKLLGVDEKSVMHALEQLQINGIIRKARDGSWKYVRPF</sequence>
<gene>
    <name evidence="1" type="ORF">GCM10011611_02530</name>
</gene>
<keyword evidence="2" id="KW-1185">Reference proteome</keyword>
<accession>A0A8J2YNX6</accession>
<dbReference type="EMBL" id="BMJQ01000001">
    <property type="protein sequence ID" value="GGF00424.1"/>
    <property type="molecule type" value="Genomic_DNA"/>
</dbReference>
<evidence type="ECO:0000313" key="1">
    <source>
        <dbReference type="EMBL" id="GGF00424.1"/>
    </source>
</evidence>
<name>A0A8J2YNX6_9PROT</name>
<comment type="caution">
    <text evidence="1">The sequence shown here is derived from an EMBL/GenBank/DDBJ whole genome shotgun (WGS) entry which is preliminary data.</text>
</comment>
<organism evidence="1 2">
    <name type="scientific">Aliidongia dinghuensis</name>
    <dbReference type="NCBI Taxonomy" id="1867774"/>
    <lineage>
        <taxon>Bacteria</taxon>
        <taxon>Pseudomonadati</taxon>
        <taxon>Pseudomonadota</taxon>
        <taxon>Alphaproteobacteria</taxon>
        <taxon>Rhodospirillales</taxon>
        <taxon>Dongiaceae</taxon>
        <taxon>Aliidongia</taxon>
    </lineage>
</organism>
<proteinExistence type="predicted"/>
<dbReference type="Proteomes" id="UP000646365">
    <property type="component" value="Unassembled WGS sequence"/>
</dbReference>
<evidence type="ECO:0000313" key="2">
    <source>
        <dbReference type="Proteomes" id="UP000646365"/>
    </source>
</evidence>
<protein>
    <submittedName>
        <fullName evidence="1">Uncharacterized protein</fullName>
    </submittedName>
</protein>
<reference evidence="1" key="2">
    <citation type="submission" date="2020-09" db="EMBL/GenBank/DDBJ databases">
        <authorList>
            <person name="Sun Q."/>
            <person name="Zhou Y."/>
        </authorList>
    </citation>
    <scope>NUCLEOTIDE SEQUENCE</scope>
    <source>
        <strain evidence="1">CGMCC 1.15725</strain>
    </source>
</reference>